<name>A0AAV5MBZ2_9ROSI</name>
<sequence length="164" mass="18421">MGSLIEQPYFILFPFMAPGHMNPMVDIGMLLAQHGMMITIVTSPYNAVRFEKILSRATESGLPIQVVRLPVPCIEVGLPEGSENLDMLSSLDLFLKFIRAIDMLQEPHKIHSSKVLEALTSDSESLTSDSEYFTVPGLPDKVEFRKARVPAPYHQESGRNFMRK</sequence>
<dbReference type="EMBL" id="BPVZ01000206">
    <property type="protein sequence ID" value="GKV46361.1"/>
    <property type="molecule type" value="Genomic_DNA"/>
</dbReference>
<keyword evidence="2" id="KW-0328">Glycosyltransferase</keyword>
<dbReference type="Proteomes" id="UP001054252">
    <property type="component" value="Unassembled WGS sequence"/>
</dbReference>
<evidence type="ECO:0000313" key="4">
    <source>
        <dbReference type="Proteomes" id="UP001054252"/>
    </source>
</evidence>
<dbReference type="AlphaFoldDB" id="A0AAV5MBZ2"/>
<dbReference type="Gene3D" id="3.40.50.2000">
    <property type="entry name" value="Glycogen Phosphorylase B"/>
    <property type="match status" value="1"/>
</dbReference>
<comment type="caution">
    <text evidence="3">The sequence shown here is derived from an EMBL/GenBank/DDBJ whole genome shotgun (WGS) entry which is preliminary data.</text>
</comment>
<keyword evidence="2" id="KW-0808">Transferase</keyword>
<proteinExistence type="inferred from homology"/>
<evidence type="ECO:0000256" key="2">
    <source>
        <dbReference type="ARBA" id="ARBA00022676"/>
    </source>
</evidence>
<accession>A0AAV5MBZ2</accession>
<keyword evidence="4" id="KW-1185">Reference proteome</keyword>
<dbReference type="PANTHER" id="PTHR48047">
    <property type="entry name" value="GLYCOSYLTRANSFERASE"/>
    <property type="match status" value="1"/>
</dbReference>
<dbReference type="PANTHER" id="PTHR48047:SF229">
    <property type="entry name" value="UDP-GLYCOSYLTRANSFERASE 73C3-RELATED"/>
    <property type="match status" value="1"/>
</dbReference>
<reference evidence="3 4" key="1">
    <citation type="journal article" date="2021" name="Commun. Biol.">
        <title>The genome of Shorea leprosula (Dipterocarpaceae) highlights the ecological relevance of drought in aseasonal tropical rainforests.</title>
        <authorList>
            <person name="Ng K.K.S."/>
            <person name="Kobayashi M.J."/>
            <person name="Fawcett J.A."/>
            <person name="Hatakeyama M."/>
            <person name="Paape T."/>
            <person name="Ng C.H."/>
            <person name="Ang C.C."/>
            <person name="Tnah L.H."/>
            <person name="Lee C.T."/>
            <person name="Nishiyama T."/>
            <person name="Sese J."/>
            <person name="O'Brien M.J."/>
            <person name="Copetti D."/>
            <person name="Mohd Noor M.I."/>
            <person name="Ong R.C."/>
            <person name="Putra M."/>
            <person name="Sireger I.Z."/>
            <person name="Indrioko S."/>
            <person name="Kosugi Y."/>
            <person name="Izuno A."/>
            <person name="Isagi Y."/>
            <person name="Lee S.L."/>
            <person name="Shimizu K.K."/>
        </authorList>
    </citation>
    <scope>NUCLEOTIDE SEQUENCE [LARGE SCALE GENOMIC DNA]</scope>
    <source>
        <strain evidence="3">214</strain>
    </source>
</reference>
<organism evidence="3 4">
    <name type="scientific">Rubroshorea leprosula</name>
    <dbReference type="NCBI Taxonomy" id="152421"/>
    <lineage>
        <taxon>Eukaryota</taxon>
        <taxon>Viridiplantae</taxon>
        <taxon>Streptophyta</taxon>
        <taxon>Embryophyta</taxon>
        <taxon>Tracheophyta</taxon>
        <taxon>Spermatophyta</taxon>
        <taxon>Magnoliopsida</taxon>
        <taxon>eudicotyledons</taxon>
        <taxon>Gunneridae</taxon>
        <taxon>Pentapetalae</taxon>
        <taxon>rosids</taxon>
        <taxon>malvids</taxon>
        <taxon>Malvales</taxon>
        <taxon>Dipterocarpaceae</taxon>
        <taxon>Rubroshorea</taxon>
    </lineage>
</organism>
<comment type="similarity">
    <text evidence="1">Belongs to the UDP-glycosyltransferase family.</text>
</comment>
<dbReference type="GO" id="GO:0035251">
    <property type="term" value="F:UDP-glucosyltransferase activity"/>
    <property type="evidence" value="ECO:0007669"/>
    <property type="project" value="TreeGrafter"/>
</dbReference>
<evidence type="ECO:0000256" key="1">
    <source>
        <dbReference type="ARBA" id="ARBA00009995"/>
    </source>
</evidence>
<evidence type="ECO:0000313" key="3">
    <source>
        <dbReference type="EMBL" id="GKV46361.1"/>
    </source>
</evidence>
<dbReference type="SUPFAM" id="SSF53756">
    <property type="entry name" value="UDP-Glycosyltransferase/glycogen phosphorylase"/>
    <property type="match status" value="1"/>
</dbReference>
<protein>
    <submittedName>
        <fullName evidence="3">Uncharacterized protein</fullName>
    </submittedName>
</protein>
<gene>
    <name evidence="3" type="ORF">SLEP1_g53346</name>
</gene>